<evidence type="ECO:0000313" key="2">
    <source>
        <dbReference type="EnsemblMetazoa" id="CJA37587.1"/>
    </source>
</evidence>
<sequence>MPRLTASRLLLLIFCIAFVCIFYYLPGPSESDGVPRQDYGVIGDDKPGHDQFKPKEPRNNSQVKFLKLDENAYALSAFTDERNGNMGYKFVRVMVS</sequence>
<feature type="chain" id="PRO_5035733711" evidence="1">
    <location>
        <begin position="32"/>
        <end position="96"/>
    </location>
</feature>
<name>A0A8R1IT45_CAEJA</name>
<evidence type="ECO:0000313" key="3">
    <source>
        <dbReference type="Proteomes" id="UP000005237"/>
    </source>
</evidence>
<protein>
    <submittedName>
        <fullName evidence="2">Uncharacterized protein</fullName>
    </submittedName>
</protein>
<dbReference type="EnsemblMetazoa" id="CJA37587.1">
    <property type="protein sequence ID" value="CJA37587.1"/>
    <property type="gene ID" value="WBGene00213434"/>
</dbReference>
<evidence type="ECO:0000256" key="1">
    <source>
        <dbReference type="SAM" id="SignalP"/>
    </source>
</evidence>
<proteinExistence type="predicted"/>
<accession>A0A8R1IT45</accession>
<keyword evidence="1" id="KW-0732">Signal</keyword>
<dbReference type="AlphaFoldDB" id="A0A8R1IT45"/>
<reference evidence="2" key="2">
    <citation type="submission" date="2022-06" db="UniProtKB">
        <authorList>
            <consortium name="EnsemblMetazoa"/>
        </authorList>
    </citation>
    <scope>IDENTIFICATION</scope>
    <source>
        <strain evidence="2">DF5081</strain>
    </source>
</reference>
<reference evidence="3" key="1">
    <citation type="submission" date="2010-08" db="EMBL/GenBank/DDBJ databases">
        <authorList>
            <consortium name="Caenorhabditis japonica Sequencing Consortium"/>
            <person name="Wilson R.K."/>
        </authorList>
    </citation>
    <scope>NUCLEOTIDE SEQUENCE [LARGE SCALE GENOMIC DNA]</scope>
    <source>
        <strain evidence="3">DF5081</strain>
    </source>
</reference>
<keyword evidence="3" id="KW-1185">Reference proteome</keyword>
<feature type="signal peptide" evidence="1">
    <location>
        <begin position="1"/>
        <end position="31"/>
    </location>
</feature>
<organism evidence="2 3">
    <name type="scientific">Caenorhabditis japonica</name>
    <dbReference type="NCBI Taxonomy" id="281687"/>
    <lineage>
        <taxon>Eukaryota</taxon>
        <taxon>Metazoa</taxon>
        <taxon>Ecdysozoa</taxon>
        <taxon>Nematoda</taxon>
        <taxon>Chromadorea</taxon>
        <taxon>Rhabditida</taxon>
        <taxon>Rhabditina</taxon>
        <taxon>Rhabditomorpha</taxon>
        <taxon>Rhabditoidea</taxon>
        <taxon>Rhabditidae</taxon>
        <taxon>Peloderinae</taxon>
        <taxon>Caenorhabditis</taxon>
    </lineage>
</organism>
<dbReference type="Proteomes" id="UP000005237">
    <property type="component" value="Unassembled WGS sequence"/>
</dbReference>